<reference evidence="2" key="1">
    <citation type="submission" date="2023-03" db="EMBL/GenBank/DDBJ databases">
        <title>Massive genome expansion in bonnet fungi (Mycena s.s.) driven by repeated elements and novel gene families across ecological guilds.</title>
        <authorList>
            <consortium name="Lawrence Berkeley National Laboratory"/>
            <person name="Harder C.B."/>
            <person name="Miyauchi S."/>
            <person name="Viragh M."/>
            <person name="Kuo A."/>
            <person name="Thoen E."/>
            <person name="Andreopoulos B."/>
            <person name="Lu D."/>
            <person name="Skrede I."/>
            <person name="Drula E."/>
            <person name="Henrissat B."/>
            <person name="Morin E."/>
            <person name="Kohler A."/>
            <person name="Barry K."/>
            <person name="LaButti K."/>
            <person name="Morin E."/>
            <person name="Salamov A."/>
            <person name="Lipzen A."/>
            <person name="Mereny Z."/>
            <person name="Hegedus B."/>
            <person name="Baldrian P."/>
            <person name="Stursova M."/>
            <person name="Weitz H."/>
            <person name="Taylor A."/>
            <person name="Grigoriev I.V."/>
            <person name="Nagy L.G."/>
            <person name="Martin F."/>
            <person name="Kauserud H."/>
        </authorList>
    </citation>
    <scope>NUCLEOTIDE SEQUENCE</scope>
    <source>
        <strain evidence="2">CBHHK002</strain>
    </source>
</reference>
<protein>
    <submittedName>
        <fullName evidence="2">Uncharacterized protein</fullName>
    </submittedName>
</protein>
<organism evidence="2 3">
    <name type="scientific">Mycena albidolilacea</name>
    <dbReference type="NCBI Taxonomy" id="1033008"/>
    <lineage>
        <taxon>Eukaryota</taxon>
        <taxon>Fungi</taxon>
        <taxon>Dikarya</taxon>
        <taxon>Basidiomycota</taxon>
        <taxon>Agaricomycotina</taxon>
        <taxon>Agaricomycetes</taxon>
        <taxon>Agaricomycetidae</taxon>
        <taxon>Agaricales</taxon>
        <taxon>Marasmiineae</taxon>
        <taxon>Mycenaceae</taxon>
        <taxon>Mycena</taxon>
    </lineage>
</organism>
<evidence type="ECO:0000313" key="3">
    <source>
        <dbReference type="Proteomes" id="UP001218218"/>
    </source>
</evidence>
<keyword evidence="3" id="KW-1185">Reference proteome</keyword>
<proteinExistence type="predicted"/>
<evidence type="ECO:0000313" key="2">
    <source>
        <dbReference type="EMBL" id="KAJ7348901.1"/>
    </source>
</evidence>
<dbReference type="Proteomes" id="UP001218218">
    <property type="component" value="Unassembled WGS sequence"/>
</dbReference>
<evidence type="ECO:0000256" key="1">
    <source>
        <dbReference type="SAM" id="SignalP"/>
    </source>
</evidence>
<dbReference type="AlphaFoldDB" id="A0AAD7A4J7"/>
<gene>
    <name evidence="2" type="ORF">DFH08DRAFT_1079320</name>
</gene>
<sequence>MQSSVLFLLASALLAIAAPVQLQSEQDARDREVAPAAVRVAAIDNMGAIVDSENIGWSVDGSNVGWTVDGNNYYWVIGTHAARGAVATETAI</sequence>
<dbReference type="EMBL" id="JARIHO010000016">
    <property type="protein sequence ID" value="KAJ7348901.1"/>
    <property type="molecule type" value="Genomic_DNA"/>
</dbReference>
<comment type="caution">
    <text evidence="2">The sequence shown here is derived from an EMBL/GenBank/DDBJ whole genome shotgun (WGS) entry which is preliminary data.</text>
</comment>
<feature type="signal peptide" evidence="1">
    <location>
        <begin position="1"/>
        <end position="17"/>
    </location>
</feature>
<name>A0AAD7A4J7_9AGAR</name>
<keyword evidence="1" id="KW-0732">Signal</keyword>
<accession>A0AAD7A4J7</accession>
<feature type="chain" id="PRO_5042088948" evidence="1">
    <location>
        <begin position="18"/>
        <end position="92"/>
    </location>
</feature>